<accession>A0A1F4Q1H4</accession>
<proteinExistence type="predicted"/>
<dbReference type="NCBIfam" id="TIGR03936">
    <property type="entry name" value="sam_1_link_chp"/>
    <property type="match status" value="1"/>
</dbReference>
<dbReference type="Pfam" id="PF10105">
    <property type="entry name" value="DUF2344"/>
    <property type="match status" value="1"/>
</dbReference>
<comment type="caution">
    <text evidence="2">The sequence shown here is derived from an EMBL/GenBank/DDBJ whole genome shotgun (WGS) entry which is preliminary data.</text>
</comment>
<dbReference type="AlphaFoldDB" id="A0A1F4Q1H4"/>
<reference evidence="2 3" key="1">
    <citation type="journal article" date="2016" name="Nat. Commun.">
        <title>Thousands of microbial genomes shed light on interconnected biogeochemical processes in an aquifer system.</title>
        <authorList>
            <person name="Anantharaman K."/>
            <person name="Brown C.T."/>
            <person name="Hug L.A."/>
            <person name="Sharon I."/>
            <person name="Castelle C.J."/>
            <person name="Probst A.J."/>
            <person name="Thomas B.C."/>
            <person name="Singh A."/>
            <person name="Wilkins M.J."/>
            <person name="Karaoz U."/>
            <person name="Brodie E.L."/>
            <person name="Williams K.H."/>
            <person name="Hubbard S.S."/>
            <person name="Banfield J.F."/>
        </authorList>
    </citation>
    <scope>NUCLEOTIDE SEQUENCE [LARGE SCALE GENOMIC DNA]</scope>
</reference>
<dbReference type="Proteomes" id="UP000178724">
    <property type="component" value="Unassembled WGS sequence"/>
</dbReference>
<dbReference type="EMBL" id="METM01000020">
    <property type="protein sequence ID" value="OGB89805.1"/>
    <property type="molecule type" value="Genomic_DNA"/>
</dbReference>
<organism evidence="2 3">
    <name type="scientific">candidate division WOR-1 bacterium RIFCSPHIGHO2_01_FULL_53_15</name>
    <dbReference type="NCBI Taxonomy" id="1802564"/>
    <lineage>
        <taxon>Bacteria</taxon>
        <taxon>Bacillati</taxon>
        <taxon>Saganbacteria</taxon>
    </lineage>
</organism>
<evidence type="ECO:0000313" key="2">
    <source>
        <dbReference type="EMBL" id="OGB89805.1"/>
    </source>
</evidence>
<protein>
    <recommendedName>
        <fullName evidence="1">DUF2344 domain-containing protein</fullName>
    </recommendedName>
</protein>
<evidence type="ECO:0000313" key="3">
    <source>
        <dbReference type="Proteomes" id="UP000178724"/>
    </source>
</evidence>
<sequence length="99" mass="11510">MQKIKVKYRKGEEVKFISHRDLMRAFQRAIRRADLPVAYSQGFNPHMKISWGNALKVGAVSEAEFAEIQIDGWIRPHELVERLNRQLPRGLEILEANLV</sequence>
<gene>
    <name evidence="2" type="ORF">A2625_05060</name>
</gene>
<feature type="domain" description="DUF2344" evidence="1">
    <location>
        <begin position="3"/>
        <end position="97"/>
    </location>
</feature>
<name>A0A1F4Q1H4_UNCSA</name>
<dbReference type="InterPro" id="IPR018768">
    <property type="entry name" value="DUF2344"/>
</dbReference>
<evidence type="ECO:0000259" key="1">
    <source>
        <dbReference type="Pfam" id="PF10105"/>
    </source>
</evidence>